<evidence type="ECO:0000256" key="1">
    <source>
        <dbReference type="SAM" id="MobiDB-lite"/>
    </source>
</evidence>
<feature type="region of interest" description="Disordered" evidence="1">
    <location>
        <begin position="58"/>
        <end position="91"/>
    </location>
</feature>
<dbReference type="EMBL" id="JAZHFV010000013">
    <property type="protein sequence ID" value="MEX4010467.1"/>
    <property type="molecule type" value="Genomic_DNA"/>
</dbReference>
<organism evidence="2 3">
    <name type="scientific">Neoaquamicrobium sediminum</name>
    <dbReference type="NCBI Taxonomy" id="1849104"/>
    <lineage>
        <taxon>Bacteria</taxon>
        <taxon>Pseudomonadati</taxon>
        <taxon>Pseudomonadota</taxon>
        <taxon>Alphaproteobacteria</taxon>
        <taxon>Hyphomicrobiales</taxon>
        <taxon>Phyllobacteriaceae</taxon>
        <taxon>Neoaquamicrobium</taxon>
    </lineage>
</organism>
<evidence type="ECO:0000313" key="3">
    <source>
        <dbReference type="Proteomes" id="UP001559025"/>
    </source>
</evidence>
<dbReference type="Proteomes" id="UP001559025">
    <property type="component" value="Unassembled WGS sequence"/>
</dbReference>
<gene>
    <name evidence="2" type="ORF">V1479_24465</name>
</gene>
<feature type="compositionally biased region" description="Basic and acidic residues" evidence="1">
    <location>
        <begin position="62"/>
        <end position="79"/>
    </location>
</feature>
<protein>
    <recommendedName>
        <fullName evidence="4">BON domain-containing protein</fullName>
    </recommendedName>
</protein>
<name>A0ABV3X0K1_9HYPH</name>
<evidence type="ECO:0000313" key="2">
    <source>
        <dbReference type="EMBL" id="MEX4010467.1"/>
    </source>
</evidence>
<keyword evidence="3" id="KW-1185">Reference proteome</keyword>
<comment type="caution">
    <text evidence="2">The sequence shown here is derived from an EMBL/GenBank/DDBJ whole genome shotgun (WGS) entry which is preliminary data.</text>
</comment>
<accession>A0ABV3X0K1</accession>
<proteinExistence type="predicted"/>
<evidence type="ECO:0008006" key="4">
    <source>
        <dbReference type="Google" id="ProtNLM"/>
    </source>
</evidence>
<dbReference type="RefSeq" id="WP_368805151.1">
    <property type="nucleotide sequence ID" value="NZ_JAZHFV010000013.1"/>
</dbReference>
<sequence length="91" mass="9524">METLFRDRAASARCRAADAEIPDADVTVETLDDGKTVVSAMVEDAKLDAAAAILDSGASASVEDRSDLPDQTVDGRPDEDAPVAIPLVPNR</sequence>
<reference evidence="2 3" key="1">
    <citation type="submission" date="2024-01" db="EMBL/GenBank/DDBJ databases">
        <title>New evidence supports the origin of RcGTA from prophage.</title>
        <authorList>
            <person name="Xu Y."/>
            <person name="Liu B."/>
            <person name="Chen F."/>
        </authorList>
    </citation>
    <scope>NUCLEOTIDE SEQUENCE [LARGE SCALE GENOMIC DNA]</scope>
    <source>
        <strain evidence="2 3">CBW1107-2</strain>
    </source>
</reference>